<gene>
    <name evidence="2" type="ORF">ETQ85_14265</name>
</gene>
<evidence type="ECO:0000313" key="2">
    <source>
        <dbReference type="EMBL" id="TYC56049.1"/>
    </source>
</evidence>
<name>A0A6C2CRA7_9RHOO</name>
<feature type="transmembrane region" description="Helical" evidence="1">
    <location>
        <begin position="20"/>
        <end position="38"/>
    </location>
</feature>
<dbReference type="InterPro" id="IPR014177">
    <property type="entry name" value="Formate_DH_TAT-contain"/>
</dbReference>
<dbReference type="RefSeq" id="WP_148579738.1">
    <property type="nucleotide sequence ID" value="NZ_JAVEUW010000024.1"/>
</dbReference>
<keyword evidence="1" id="KW-0472">Membrane</keyword>
<keyword evidence="3" id="KW-1185">Reference proteome</keyword>
<keyword evidence="1" id="KW-0812">Transmembrane</keyword>
<dbReference type="Proteomes" id="UP000389128">
    <property type="component" value="Unassembled WGS sequence"/>
</dbReference>
<protein>
    <submittedName>
        <fullName evidence="2">Formate dehydrogenase</fullName>
    </submittedName>
</protein>
<dbReference type="AlphaFoldDB" id="A0A6C2CRA7"/>
<keyword evidence="1" id="KW-1133">Transmembrane helix</keyword>
<evidence type="ECO:0000256" key="1">
    <source>
        <dbReference type="SAM" id="Phobius"/>
    </source>
</evidence>
<dbReference type="PROSITE" id="PS51318">
    <property type="entry name" value="TAT"/>
    <property type="match status" value="1"/>
</dbReference>
<organism evidence="2 3">
    <name type="scientific">Zoogloea oleivorans</name>
    <dbReference type="NCBI Taxonomy" id="1552750"/>
    <lineage>
        <taxon>Bacteria</taxon>
        <taxon>Pseudomonadati</taxon>
        <taxon>Pseudomonadota</taxon>
        <taxon>Betaproteobacteria</taxon>
        <taxon>Rhodocyclales</taxon>
        <taxon>Zoogloeaceae</taxon>
        <taxon>Zoogloea</taxon>
    </lineage>
</organism>
<dbReference type="InterPro" id="IPR006311">
    <property type="entry name" value="TAT_signal"/>
</dbReference>
<comment type="caution">
    <text evidence="2">The sequence shown here is derived from an EMBL/GenBank/DDBJ whole genome shotgun (WGS) entry which is preliminary data.</text>
</comment>
<accession>A0A6C2CRA7</accession>
<proteinExistence type="predicted"/>
<dbReference type="PIRSF" id="PIRSF036704">
    <property type="entry name" value="UCP036704"/>
    <property type="match status" value="1"/>
</dbReference>
<reference evidence="2 3" key="1">
    <citation type="submission" date="2019-01" db="EMBL/GenBank/DDBJ databases">
        <title>Zoogloea oleivorans genome sequencing and assembly.</title>
        <authorList>
            <person name="Tancsics A."/>
            <person name="Farkas M."/>
            <person name="Kriszt B."/>
            <person name="Maroti G."/>
            <person name="Horvath B."/>
        </authorList>
    </citation>
    <scope>NUCLEOTIDE SEQUENCE [LARGE SCALE GENOMIC DNA]</scope>
    <source>
        <strain evidence="2 3">Buc</strain>
    </source>
</reference>
<evidence type="ECO:0000313" key="3">
    <source>
        <dbReference type="Proteomes" id="UP000389128"/>
    </source>
</evidence>
<sequence length="74" mass="7796">MSKPEDKPAHAPTSLGRRSFLFASTGTGVAALAAVAAVKTPEAPPAEALAEPDGQGEGYRLTGHIQRYYRSTRL</sequence>
<dbReference type="EMBL" id="SDKK01000012">
    <property type="protein sequence ID" value="TYC56049.1"/>
    <property type="molecule type" value="Genomic_DNA"/>
</dbReference>